<proteinExistence type="predicted"/>
<dbReference type="PROSITE" id="PS50076">
    <property type="entry name" value="DNAJ_2"/>
    <property type="match status" value="1"/>
</dbReference>
<dbReference type="PANTHER" id="PTHR44029:SF1">
    <property type="entry name" value="DNAJ HOMOLOG SUBFAMILY C MEMBER 21"/>
    <property type="match status" value="1"/>
</dbReference>
<dbReference type="CDD" id="cd06257">
    <property type="entry name" value="DnaJ"/>
    <property type="match status" value="1"/>
</dbReference>
<dbReference type="EMBL" id="JAOPGA020001531">
    <property type="protein sequence ID" value="KAL0489201.1"/>
    <property type="molecule type" value="Genomic_DNA"/>
</dbReference>
<feature type="compositionally biased region" description="Basic and acidic residues" evidence="2">
    <location>
        <begin position="423"/>
        <end position="432"/>
    </location>
</feature>
<dbReference type="Pfam" id="PF00226">
    <property type="entry name" value="DnaJ"/>
    <property type="match status" value="1"/>
</dbReference>
<organism evidence="5 6">
    <name type="scientific">Acrasis kona</name>
    <dbReference type="NCBI Taxonomy" id="1008807"/>
    <lineage>
        <taxon>Eukaryota</taxon>
        <taxon>Discoba</taxon>
        <taxon>Heterolobosea</taxon>
        <taxon>Tetramitia</taxon>
        <taxon>Eutetramitia</taxon>
        <taxon>Acrasidae</taxon>
        <taxon>Acrasis</taxon>
    </lineage>
</organism>
<evidence type="ECO:0000256" key="2">
    <source>
        <dbReference type="SAM" id="MobiDB-lite"/>
    </source>
</evidence>
<reference evidence="5 6" key="1">
    <citation type="submission" date="2024-03" db="EMBL/GenBank/DDBJ databases">
        <title>The Acrasis kona genome and developmental transcriptomes reveal deep origins of eukaryotic multicellular pathways.</title>
        <authorList>
            <person name="Sheikh S."/>
            <person name="Fu C.-J."/>
            <person name="Brown M.W."/>
            <person name="Baldauf S.L."/>
        </authorList>
    </citation>
    <scope>NUCLEOTIDE SEQUENCE [LARGE SCALE GENOMIC DNA]</scope>
    <source>
        <strain evidence="5 6">ATCC MYA-3509</strain>
    </source>
</reference>
<feature type="compositionally biased region" description="Basic and acidic residues" evidence="2">
    <location>
        <begin position="375"/>
        <end position="390"/>
    </location>
</feature>
<evidence type="ECO:0000313" key="6">
    <source>
        <dbReference type="Proteomes" id="UP001431209"/>
    </source>
</evidence>
<feature type="compositionally biased region" description="Basic residues" evidence="2">
    <location>
        <begin position="392"/>
        <end position="402"/>
    </location>
</feature>
<feature type="compositionally biased region" description="Basic residues" evidence="2">
    <location>
        <begin position="358"/>
        <end position="367"/>
    </location>
</feature>
<dbReference type="PROSITE" id="PS50157">
    <property type="entry name" value="ZINC_FINGER_C2H2_2"/>
    <property type="match status" value="1"/>
</dbReference>
<dbReference type="PANTHER" id="PTHR44029">
    <property type="entry name" value="DNAJ HOMOLOG SUBFAMILY C MEMBER 21"/>
    <property type="match status" value="1"/>
</dbReference>
<gene>
    <name evidence="5" type="ORF">AKO1_013732</name>
</gene>
<dbReference type="PRINTS" id="PR00625">
    <property type="entry name" value="JDOMAIN"/>
</dbReference>
<dbReference type="GO" id="GO:0008270">
    <property type="term" value="F:zinc ion binding"/>
    <property type="evidence" value="ECO:0007669"/>
    <property type="project" value="UniProtKB-KW"/>
</dbReference>
<evidence type="ECO:0000313" key="5">
    <source>
        <dbReference type="EMBL" id="KAL0489201.1"/>
    </source>
</evidence>
<dbReference type="Proteomes" id="UP001431209">
    <property type="component" value="Unassembled WGS sequence"/>
</dbReference>
<dbReference type="InterPro" id="IPR054076">
    <property type="entry name" value="ZUO1-like_ZHD"/>
</dbReference>
<feature type="compositionally biased region" description="Basic and acidic residues" evidence="2">
    <location>
        <begin position="346"/>
        <end position="357"/>
    </location>
</feature>
<dbReference type="GO" id="GO:0005737">
    <property type="term" value="C:cytoplasm"/>
    <property type="evidence" value="ECO:0007669"/>
    <property type="project" value="TreeGrafter"/>
</dbReference>
<accession>A0AAW2ZKF1</accession>
<feature type="compositionally biased region" description="Acidic residues" evidence="2">
    <location>
        <begin position="319"/>
        <end position="345"/>
    </location>
</feature>
<dbReference type="PROSITE" id="PS00028">
    <property type="entry name" value="ZINC_FINGER_C2H2_1"/>
    <property type="match status" value="1"/>
</dbReference>
<dbReference type="PROSITE" id="PS00636">
    <property type="entry name" value="DNAJ_1"/>
    <property type="match status" value="1"/>
</dbReference>
<keyword evidence="1" id="KW-0862">Zinc</keyword>
<feature type="domain" description="J" evidence="3">
    <location>
        <begin position="9"/>
        <end position="75"/>
    </location>
</feature>
<sequence>MNSSETKRCLYEILGIDREASVDDIKRAYKKMAFTHHPDRNPDNIEEATKMFHQLQDAYEILMDTNERAWYDQNRSAILRSKKTNTYMNIDSAEDLEFIDIFEYISSTCYDNNFDESEQTNFYSVYNKVFEQLTQEEMDFSKKGSLSKSLYGTEKYPEFGNSNSTTQSVNKFYTSWSKFTTQKSFTWINKYNPQDGPNRSIKRMIEKENEEMRVEEKKQFEINVKELVAFVKRRDPRMIKIEQDKRHQQEMKKKREQEKLQQEEELQKELHKLKMDDLKKKQEYLKQLEEEEGFDSEPDEMDDYEVDLMAYYQSKDVSQSDDETSDEQDQETNVEETQQNEDEHIDDTSEPTKEVKPQRTKKNKRRKNICEEDVLDTKEETIIKNEENHITSKSKKKVKKPKSIVTPSDEAEEEQVKNQIEPAHQDEEVASKKEKKRRRKEKKSGASNADELSCNVCGEVFPSKNKLFNHVKEKGHANAYKVSNVR</sequence>
<dbReference type="InterPro" id="IPR001623">
    <property type="entry name" value="DnaJ_domain"/>
</dbReference>
<dbReference type="AlphaFoldDB" id="A0AAW2ZKF1"/>
<feature type="region of interest" description="Disordered" evidence="2">
    <location>
        <begin position="243"/>
        <end position="263"/>
    </location>
</feature>
<feature type="compositionally biased region" description="Basic residues" evidence="2">
    <location>
        <begin position="433"/>
        <end position="442"/>
    </location>
</feature>
<keyword evidence="1" id="KW-0863">Zinc-finger</keyword>
<name>A0AAW2ZKF1_9EUKA</name>
<dbReference type="SUPFAM" id="SSF46565">
    <property type="entry name" value="Chaperone J-domain"/>
    <property type="match status" value="1"/>
</dbReference>
<dbReference type="Gene3D" id="1.10.287.110">
    <property type="entry name" value="DnaJ domain"/>
    <property type="match status" value="1"/>
</dbReference>
<dbReference type="InterPro" id="IPR013087">
    <property type="entry name" value="Znf_C2H2_type"/>
</dbReference>
<evidence type="ECO:0000256" key="1">
    <source>
        <dbReference type="PROSITE-ProRule" id="PRU00042"/>
    </source>
</evidence>
<keyword evidence="6" id="KW-1185">Reference proteome</keyword>
<feature type="region of interest" description="Disordered" evidence="2">
    <location>
        <begin position="289"/>
        <end position="450"/>
    </location>
</feature>
<feature type="compositionally biased region" description="Acidic residues" evidence="2">
    <location>
        <begin position="289"/>
        <end position="306"/>
    </location>
</feature>
<dbReference type="Pfam" id="PF21884">
    <property type="entry name" value="ZUO1-like_ZHD"/>
    <property type="match status" value="1"/>
</dbReference>
<dbReference type="SMART" id="SM00271">
    <property type="entry name" value="DnaJ"/>
    <property type="match status" value="1"/>
</dbReference>
<dbReference type="InterPro" id="IPR051964">
    <property type="entry name" value="Chaperone_stress_response"/>
</dbReference>
<feature type="domain" description="C2H2-type" evidence="4">
    <location>
        <begin position="452"/>
        <end position="481"/>
    </location>
</feature>
<dbReference type="InterPro" id="IPR018253">
    <property type="entry name" value="DnaJ_domain_CS"/>
</dbReference>
<protein>
    <submittedName>
        <fullName evidence="5">DnaJ</fullName>
    </submittedName>
</protein>
<evidence type="ECO:0000259" key="4">
    <source>
        <dbReference type="PROSITE" id="PS50157"/>
    </source>
</evidence>
<dbReference type="InterPro" id="IPR036869">
    <property type="entry name" value="J_dom_sf"/>
</dbReference>
<keyword evidence="1" id="KW-0479">Metal-binding</keyword>
<comment type="caution">
    <text evidence="5">The sequence shown here is derived from an EMBL/GenBank/DDBJ whole genome shotgun (WGS) entry which is preliminary data.</text>
</comment>
<evidence type="ECO:0000259" key="3">
    <source>
        <dbReference type="PROSITE" id="PS50076"/>
    </source>
</evidence>